<protein>
    <submittedName>
        <fullName evidence="1">Uncharacterized protein</fullName>
    </submittedName>
</protein>
<evidence type="ECO:0000313" key="2">
    <source>
        <dbReference type="Proteomes" id="UP001157502"/>
    </source>
</evidence>
<gene>
    <name evidence="1" type="ORF">DPEC_G00328210</name>
</gene>
<reference evidence="1" key="1">
    <citation type="submission" date="2021-05" db="EMBL/GenBank/DDBJ databases">
        <authorList>
            <person name="Pan Q."/>
            <person name="Jouanno E."/>
            <person name="Zahm M."/>
            <person name="Klopp C."/>
            <person name="Cabau C."/>
            <person name="Louis A."/>
            <person name="Berthelot C."/>
            <person name="Parey E."/>
            <person name="Roest Crollius H."/>
            <person name="Montfort J."/>
            <person name="Robinson-Rechavi M."/>
            <person name="Bouchez O."/>
            <person name="Lampietro C."/>
            <person name="Lopez Roques C."/>
            <person name="Donnadieu C."/>
            <person name="Postlethwait J."/>
            <person name="Bobe J."/>
            <person name="Dillon D."/>
            <person name="Chandos A."/>
            <person name="von Hippel F."/>
            <person name="Guiguen Y."/>
        </authorList>
    </citation>
    <scope>NUCLEOTIDE SEQUENCE</scope>
    <source>
        <strain evidence="1">YG-Jan2019</strain>
    </source>
</reference>
<name>A0ACC2F8L0_DALPE</name>
<sequence length="91" mass="10234">MDVWANWAEVSAFLFCQPEHLLRVTAGMRAADVGWREAASGWTGTKPVFTPIMSAWVPGQRSGKVGRLDSTYKTLEQFPHSRMRSVIRRPG</sequence>
<dbReference type="EMBL" id="CM055759">
    <property type="protein sequence ID" value="KAJ7987605.1"/>
    <property type="molecule type" value="Genomic_DNA"/>
</dbReference>
<keyword evidence="2" id="KW-1185">Reference proteome</keyword>
<accession>A0ACC2F8L0</accession>
<evidence type="ECO:0000313" key="1">
    <source>
        <dbReference type="EMBL" id="KAJ7987605.1"/>
    </source>
</evidence>
<dbReference type="Proteomes" id="UP001157502">
    <property type="component" value="Chromosome 32"/>
</dbReference>
<proteinExistence type="predicted"/>
<comment type="caution">
    <text evidence="1">The sequence shown here is derived from an EMBL/GenBank/DDBJ whole genome shotgun (WGS) entry which is preliminary data.</text>
</comment>
<organism evidence="1 2">
    <name type="scientific">Dallia pectoralis</name>
    <name type="common">Alaska blackfish</name>
    <dbReference type="NCBI Taxonomy" id="75939"/>
    <lineage>
        <taxon>Eukaryota</taxon>
        <taxon>Metazoa</taxon>
        <taxon>Chordata</taxon>
        <taxon>Craniata</taxon>
        <taxon>Vertebrata</taxon>
        <taxon>Euteleostomi</taxon>
        <taxon>Actinopterygii</taxon>
        <taxon>Neopterygii</taxon>
        <taxon>Teleostei</taxon>
        <taxon>Protacanthopterygii</taxon>
        <taxon>Esociformes</taxon>
        <taxon>Umbridae</taxon>
        <taxon>Dallia</taxon>
    </lineage>
</organism>